<keyword evidence="5 10" id="KW-0378">Hydrolase</keyword>
<gene>
    <name evidence="12" type="ORF">CJN711_LOCUS22368</name>
    <name evidence="13" type="ORF">KQP761_LOCUS30484</name>
</gene>
<accession>A0A815LCC7</accession>
<dbReference type="Proteomes" id="UP000663855">
    <property type="component" value="Unassembled WGS sequence"/>
</dbReference>
<dbReference type="EMBL" id="CAJNOW010016971">
    <property type="protein sequence ID" value="CAF1653689.1"/>
    <property type="molecule type" value="Genomic_DNA"/>
</dbReference>
<dbReference type="Gene3D" id="1.10.238.10">
    <property type="entry name" value="EF-hand"/>
    <property type="match status" value="1"/>
</dbReference>
<keyword evidence="4" id="KW-0677">Repeat</keyword>
<evidence type="ECO:0000313" key="12">
    <source>
        <dbReference type="EMBL" id="CAF1408044.1"/>
    </source>
</evidence>
<comment type="catalytic activity">
    <reaction evidence="9 10">
        <text>O-phospho-L-threonyl-[protein] + H2O = L-threonyl-[protein] + phosphate</text>
        <dbReference type="Rhea" id="RHEA:47004"/>
        <dbReference type="Rhea" id="RHEA-COMP:11060"/>
        <dbReference type="Rhea" id="RHEA-COMP:11605"/>
        <dbReference type="ChEBI" id="CHEBI:15377"/>
        <dbReference type="ChEBI" id="CHEBI:30013"/>
        <dbReference type="ChEBI" id="CHEBI:43474"/>
        <dbReference type="ChEBI" id="CHEBI:61977"/>
        <dbReference type="EC" id="3.1.3.16"/>
    </reaction>
</comment>
<keyword evidence="7" id="KW-0464">Manganese</keyword>
<dbReference type="PRINTS" id="PR00114">
    <property type="entry name" value="STPHPHTASE"/>
</dbReference>
<evidence type="ECO:0000256" key="6">
    <source>
        <dbReference type="ARBA" id="ARBA00022837"/>
    </source>
</evidence>
<dbReference type="Pfam" id="PF08321">
    <property type="entry name" value="PPP5"/>
    <property type="match status" value="1"/>
</dbReference>
<dbReference type="PIRSF" id="PIRSF000912">
    <property type="entry name" value="PPEF"/>
    <property type="match status" value="1"/>
</dbReference>
<feature type="domain" description="EF-hand" evidence="11">
    <location>
        <begin position="586"/>
        <end position="621"/>
    </location>
</feature>
<dbReference type="PROSITE" id="PS00125">
    <property type="entry name" value="SER_THR_PHOSPHATASE"/>
    <property type="match status" value="1"/>
</dbReference>
<dbReference type="SMART" id="SM00054">
    <property type="entry name" value="EFh"/>
    <property type="match status" value="2"/>
</dbReference>
<evidence type="ECO:0000259" key="11">
    <source>
        <dbReference type="PROSITE" id="PS50222"/>
    </source>
</evidence>
<dbReference type="CDD" id="cd00051">
    <property type="entry name" value="EFh"/>
    <property type="match status" value="1"/>
</dbReference>
<dbReference type="InterPro" id="IPR013235">
    <property type="entry name" value="PPP_dom"/>
</dbReference>
<dbReference type="InterPro" id="IPR029052">
    <property type="entry name" value="Metallo-depent_PP-like"/>
</dbReference>
<comment type="cofactor">
    <cofactor evidence="1">
        <name>Mn(2+)</name>
        <dbReference type="ChEBI" id="CHEBI:29035"/>
    </cofactor>
</comment>
<dbReference type="EMBL" id="CAJNOV010010452">
    <property type="protein sequence ID" value="CAF1408044.1"/>
    <property type="molecule type" value="Genomic_DNA"/>
</dbReference>
<evidence type="ECO:0000256" key="4">
    <source>
        <dbReference type="ARBA" id="ARBA00022737"/>
    </source>
</evidence>
<dbReference type="GO" id="GO:0030145">
    <property type="term" value="F:manganese ion binding"/>
    <property type="evidence" value="ECO:0007669"/>
    <property type="project" value="InterPro"/>
</dbReference>
<dbReference type="EC" id="3.1.3.16" evidence="10"/>
<feature type="domain" description="EF-hand" evidence="11">
    <location>
        <begin position="544"/>
        <end position="579"/>
    </location>
</feature>
<dbReference type="SUPFAM" id="SSF56300">
    <property type="entry name" value="Metallo-dependent phosphatases"/>
    <property type="match status" value="1"/>
</dbReference>
<keyword evidence="6" id="KW-0106">Calcium</keyword>
<evidence type="ECO:0000256" key="2">
    <source>
        <dbReference type="ARBA" id="ARBA00008294"/>
    </source>
</evidence>
<comment type="similarity">
    <text evidence="2 10">Belongs to the PPP phosphatase family.</text>
</comment>
<dbReference type="InterPro" id="IPR012008">
    <property type="entry name" value="Ser/Thr-Pase_EF-hand_contain"/>
</dbReference>
<protein>
    <recommendedName>
        <fullName evidence="10">Serine/threonine-protein phosphatase</fullName>
        <ecNumber evidence="10">3.1.3.16</ecNumber>
    </recommendedName>
</protein>
<dbReference type="SUPFAM" id="SSF47473">
    <property type="entry name" value="EF-hand"/>
    <property type="match status" value="1"/>
</dbReference>
<dbReference type="InterPro" id="IPR018247">
    <property type="entry name" value="EF_Hand_1_Ca_BS"/>
</dbReference>
<dbReference type="InterPro" id="IPR011992">
    <property type="entry name" value="EF-hand-dom_pair"/>
</dbReference>
<evidence type="ECO:0000256" key="5">
    <source>
        <dbReference type="ARBA" id="ARBA00022801"/>
    </source>
</evidence>
<dbReference type="PANTHER" id="PTHR45668">
    <property type="entry name" value="SERINE/THREONINE-PROTEIN PHOSPHATASE 5-RELATED"/>
    <property type="match status" value="1"/>
</dbReference>
<comment type="catalytic activity">
    <reaction evidence="8">
        <text>O-phospho-L-seryl-[protein] + H2O = L-seryl-[protein] + phosphate</text>
        <dbReference type="Rhea" id="RHEA:20629"/>
        <dbReference type="Rhea" id="RHEA-COMP:9863"/>
        <dbReference type="Rhea" id="RHEA-COMP:11604"/>
        <dbReference type="ChEBI" id="CHEBI:15377"/>
        <dbReference type="ChEBI" id="CHEBI:29999"/>
        <dbReference type="ChEBI" id="CHEBI:43474"/>
        <dbReference type="ChEBI" id="CHEBI:83421"/>
        <dbReference type="EC" id="3.1.3.16"/>
    </reaction>
</comment>
<reference evidence="12" key="1">
    <citation type="submission" date="2021-02" db="EMBL/GenBank/DDBJ databases">
        <authorList>
            <person name="Nowell W R."/>
        </authorList>
    </citation>
    <scope>NUCLEOTIDE SEQUENCE</scope>
</reference>
<dbReference type="PROSITE" id="PS50222">
    <property type="entry name" value="EF_HAND_2"/>
    <property type="match status" value="2"/>
</dbReference>
<dbReference type="AlphaFoldDB" id="A0A815LCC7"/>
<evidence type="ECO:0000256" key="9">
    <source>
        <dbReference type="ARBA" id="ARBA00048336"/>
    </source>
</evidence>
<dbReference type="GO" id="GO:0050906">
    <property type="term" value="P:detection of stimulus involved in sensory perception"/>
    <property type="evidence" value="ECO:0007669"/>
    <property type="project" value="InterPro"/>
</dbReference>
<evidence type="ECO:0000256" key="7">
    <source>
        <dbReference type="ARBA" id="ARBA00023211"/>
    </source>
</evidence>
<dbReference type="InterPro" id="IPR051134">
    <property type="entry name" value="PPP_phosphatase"/>
</dbReference>
<dbReference type="PROSITE" id="PS50096">
    <property type="entry name" value="IQ"/>
    <property type="match status" value="1"/>
</dbReference>
<keyword evidence="3" id="KW-0479">Metal-binding</keyword>
<name>A0A815LCC7_9BILA</name>
<dbReference type="Proteomes" id="UP000663834">
    <property type="component" value="Unassembled WGS sequence"/>
</dbReference>
<evidence type="ECO:0000313" key="14">
    <source>
        <dbReference type="Proteomes" id="UP000663855"/>
    </source>
</evidence>
<evidence type="ECO:0000256" key="3">
    <source>
        <dbReference type="ARBA" id="ARBA00022723"/>
    </source>
</evidence>
<dbReference type="GO" id="GO:0005509">
    <property type="term" value="F:calcium ion binding"/>
    <property type="evidence" value="ECO:0007669"/>
    <property type="project" value="InterPro"/>
</dbReference>
<evidence type="ECO:0000256" key="8">
    <source>
        <dbReference type="ARBA" id="ARBA00047761"/>
    </source>
</evidence>
<dbReference type="InterPro" id="IPR004843">
    <property type="entry name" value="Calcineurin-like_PHP"/>
</dbReference>
<proteinExistence type="inferred from homology"/>
<dbReference type="InterPro" id="IPR002048">
    <property type="entry name" value="EF_hand_dom"/>
</dbReference>
<dbReference type="SMART" id="SM00156">
    <property type="entry name" value="PP2Ac"/>
    <property type="match status" value="1"/>
</dbReference>
<organism evidence="12 14">
    <name type="scientific">Rotaria magnacalcarata</name>
    <dbReference type="NCBI Taxonomy" id="392030"/>
    <lineage>
        <taxon>Eukaryota</taxon>
        <taxon>Metazoa</taxon>
        <taxon>Spiralia</taxon>
        <taxon>Gnathifera</taxon>
        <taxon>Rotifera</taxon>
        <taxon>Eurotatoria</taxon>
        <taxon>Bdelloidea</taxon>
        <taxon>Philodinida</taxon>
        <taxon>Philodinidae</taxon>
        <taxon>Rotaria</taxon>
    </lineage>
</organism>
<evidence type="ECO:0000313" key="13">
    <source>
        <dbReference type="EMBL" id="CAF1653689.1"/>
    </source>
</evidence>
<dbReference type="PROSITE" id="PS00018">
    <property type="entry name" value="EF_HAND_1"/>
    <property type="match status" value="2"/>
</dbReference>
<dbReference type="GO" id="GO:0004722">
    <property type="term" value="F:protein serine/threonine phosphatase activity"/>
    <property type="evidence" value="ECO:0007669"/>
    <property type="project" value="UniProtKB-EC"/>
</dbReference>
<dbReference type="PANTHER" id="PTHR45668:SF3">
    <property type="entry name" value="SERINE_THREONINE-PROTEIN PHOSPHATASE RDGC"/>
    <property type="match status" value="1"/>
</dbReference>
<dbReference type="OrthoDB" id="442428at2759"/>
<dbReference type="Pfam" id="PF00149">
    <property type="entry name" value="Metallophos"/>
    <property type="match status" value="1"/>
</dbReference>
<evidence type="ECO:0000256" key="1">
    <source>
        <dbReference type="ARBA" id="ARBA00001936"/>
    </source>
</evidence>
<sequence>MTYALRTNADHESALKIQGAFRNHQARLKLKEQAVWQIHEKLEYSSEQTQAKLRDLFVKLINSSDLLSPSVTKLLQRVGLPVEEEELLRSTNPDNISVESSYQGPRIEGPITGNTLIDLIEAFQHGQVLHAKYVCKILHQARFILKSLPNFNRIDLSDLHHVFIIGDLHGQLADLLHIFNENGLPGTDNPYIFNGDFVDRGEQSVEIILLLMVSLILYPSSLFLNRGNHEDIMVTARYGFQKEVTQKYQSVQKPLFDLFKDVFSWLPMYSYVKTGKTRIIIIHGGISDRINLTTINSLRRNRYISMEIPPKSEHGEAHLTADEKNEYHQVEDLLWSDPDPKGLHGSRRNDSRNIGCFFGSDITDQFLKKNNFSMLIRSHQVKEKGYEFAHHRKVITVFSASNYEKGSNSGAILRWGYNEDEPRIIQHKLQRAQDMQALSFDKQVTLLEDPAYQALIEKIMAKKSSLQKEFDKADRNQTAHLPVIVWSKIMTNVLEADLPWFTLRSKLVEEDAQGVRYNTMFDGYALYNTKFQMSHTGIMEDLYMWKDTLLMLFNLIDSNHSGFINAEEFADIIKLLLSDEDGAGNVSQKYIDELCSAIDLDGNGRIDANEFLESFRIVNSKQSQNPDRQPNRRRR</sequence>
<evidence type="ECO:0000256" key="10">
    <source>
        <dbReference type="RuleBase" id="RU004273"/>
    </source>
</evidence>
<dbReference type="GO" id="GO:0005506">
    <property type="term" value="F:iron ion binding"/>
    <property type="evidence" value="ECO:0007669"/>
    <property type="project" value="InterPro"/>
</dbReference>
<dbReference type="Gene3D" id="3.60.21.10">
    <property type="match status" value="1"/>
</dbReference>
<dbReference type="Pfam" id="PF13499">
    <property type="entry name" value="EF-hand_7"/>
    <property type="match status" value="1"/>
</dbReference>
<comment type="caution">
    <text evidence="12">The sequence shown here is derived from an EMBL/GenBank/DDBJ whole genome shotgun (WGS) entry which is preliminary data.</text>
</comment>
<dbReference type="InterPro" id="IPR006186">
    <property type="entry name" value="Ser/Thr-sp_prot-phosphatase"/>
</dbReference>